<evidence type="ECO:0000313" key="2">
    <source>
        <dbReference type="Proteomes" id="UP000298781"/>
    </source>
</evidence>
<proteinExistence type="predicted"/>
<accession>A0A4D7BDX2</accession>
<organism evidence="1 2">
    <name type="scientific">Phreatobacter stygius</name>
    <dbReference type="NCBI Taxonomy" id="1940610"/>
    <lineage>
        <taxon>Bacteria</taxon>
        <taxon>Pseudomonadati</taxon>
        <taxon>Pseudomonadota</taxon>
        <taxon>Alphaproteobacteria</taxon>
        <taxon>Hyphomicrobiales</taxon>
        <taxon>Phreatobacteraceae</taxon>
        <taxon>Phreatobacter</taxon>
    </lineage>
</organism>
<dbReference type="InterPro" id="IPR006748">
    <property type="entry name" value="NH2Glyco/OHUrea_AB-resist_kin"/>
</dbReference>
<dbReference type="Proteomes" id="UP000298781">
    <property type="component" value="Chromosome"/>
</dbReference>
<dbReference type="InterPro" id="IPR011009">
    <property type="entry name" value="Kinase-like_dom_sf"/>
</dbReference>
<dbReference type="Pfam" id="PF04655">
    <property type="entry name" value="APH_6_hur"/>
    <property type="match status" value="1"/>
</dbReference>
<dbReference type="GO" id="GO:0019748">
    <property type="term" value="P:secondary metabolic process"/>
    <property type="evidence" value="ECO:0007669"/>
    <property type="project" value="InterPro"/>
</dbReference>
<reference evidence="1 2" key="1">
    <citation type="submission" date="2019-04" db="EMBL/GenBank/DDBJ databases">
        <title>Phreatobacter aquaticus sp. nov.</title>
        <authorList>
            <person name="Choi A."/>
        </authorList>
    </citation>
    <scope>NUCLEOTIDE SEQUENCE [LARGE SCALE GENOMIC DNA]</scope>
    <source>
        <strain evidence="1 2">KCTC 52518</strain>
    </source>
</reference>
<name>A0A4D7BDX2_9HYPH</name>
<keyword evidence="2" id="KW-1185">Reference proteome</keyword>
<gene>
    <name evidence="1" type="ORF">E8M01_10580</name>
</gene>
<dbReference type="AlphaFoldDB" id="A0A4D7BDX2"/>
<dbReference type="KEGG" id="pstg:E8M01_10580"/>
<dbReference type="EMBL" id="CP039690">
    <property type="protein sequence ID" value="QCI69150.1"/>
    <property type="molecule type" value="Genomic_DNA"/>
</dbReference>
<protein>
    <recommendedName>
        <fullName evidence="3">3'-kinase</fullName>
    </recommendedName>
</protein>
<evidence type="ECO:0008006" key="3">
    <source>
        <dbReference type="Google" id="ProtNLM"/>
    </source>
</evidence>
<dbReference type="GO" id="GO:0016773">
    <property type="term" value="F:phosphotransferase activity, alcohol group as acceptor"/>
    <property type="evidence" value="ECO:0007669"/>
    <property type="project" value="InterPro"/>
</dbReference>
<dbReference type="OrthoDB" id="3638028at2"/>
<dbReference type="RefSeq" id="WP_136964556.1">
    <property type="nucleotide sequence ID" value="NZ_CP039690.1"/>
</dbReference>
<evidence type="ECO:0000313" key="1">
    <source>
        <dbReference type="EMBL" id="QCI69150.1"/>
    </source>
</evidence>
<dbReference type="SUPFAM" id="SSF56112">
    <property type="entry name" value="Protein kinase-like (PK-like)"/>
    <property type="match status" value="1"/>
</dbReference>
<sequence length="264" mass="28595">MFRAHLARWNLEPDGRPFATASSRLMPVLYAGQPAMLKIAVEAEERFGGQLMVWWDGEGAARVFAHDDDTLLMERSTGAASLAAMVRAGHDDEASRIICTAAARLHAPRPRSRPELIGLEHWFRALWPAARHGGLIAQAAAIARQLLAAPRDIVVLHGDIHHGNILDFGPRGWLAIDPKGLLGERAFDFVNLFRNPDEAVALSPGRFARQLDVVTKAAGLEPTRLLHWILAFAGLPAAWLIGDGETPDDDLAVAALAAAEIAKA</sequence>